<protein>
    <recommendedName>
        <fullName evidence="7">Adenine DNA glycosylase</fullName>
        <ecNumber evidence="6">3.2.2.31</ecNumber>
    </recommendedName>
</protein>
<keyword evidence="12" id="KW-0378">Hydrolase</keyword>
<comment type="similarity">
    <text evidence="4">Belongs to the MLO family.</text>
</comment>
<dbReference type="Pfam" id="PF03094">
    <property type="entry name" value="Mlo"/>
    <property type="match status" value="2"/>
</dbReference>
<evidence type="ECO:0000256" key="14">
    <source>
        <dbReference type="ARBA" id="ARBA00022989"/>
    </source>
</evidence>
<evidence type="ECO:0000256" key="15">
    <source>
        <dbReference type="ARBA" id="ARBA00023004"/>
    </source>
</evidence>
<dbReference type="SUPFAM" id="SSF48150">
    <property type="entry name" value="DNA-glycosylase"/>
    <property type="match status" value="1"/>
</dbReference>
<dbReference type="InterPro" id="IPR004326">
    <property type="entry name" value="Mlo"/>
</dbReference>
<keyword evidence="20" id="KW-0326">Glycosidase</keyword>
<evidence type="ECO:0000256" key="1">
    <source>
        <dbReference type="ARBA" id="ARBA00000843"/>
    </source>
</evidence>
<feature type="compositionally biased region" description="Basic and acidic residues" evidence="21">
    <location>
        <begin position="551"/>
        <end position="561"/>
    </location>
</feature>
<feature type="transmembrane region" description="Helical" evidence="22">
    <location>
        <begin position="294"/>
        <end position="313"/>
    </location>
</feature>
<evidence type="ECO:0000256" key="19">
    <source>
        <dbReference type="ARBA" id="ARBA00023265"/>
    </source>
</evidence>
<dbReference type="AlphaFoldDB" id="A5ATF5"/>
<dbReference type="GO" id="GO:0016020">
    <property type="term" value="C:membrane"/>
    <property type="evidence" value="ECO:0007669"/>
    <property type="project" value="UniProtKB-SubCell"/>
</dbReference>
<dbReference type="InterPro" id="IPR015797">
    <property type="entry name" value="NUDIX_hydrolase-like_dom_sf"/>
</dbReference>
<keyword evidence="9 22" id="KW-0812">Transmembrane</keyword>
<dbReference type="EC" id="3.2.2.31" evidence="6"/>
<evidence type="ECO:0000256" key="7">
    <source>
        <dbReference type="ARBA" id="ARBA00022023"/>
    </source>
</evidence>
<dbReference type="GO" id="GO:0000701">
    <property type="term" value="F:purine-specific mismatch base pair DNA N-glycosylase activity"/>
    <property type="evidence" value="ECO:0007669"/>
    <property type="project" value="UniProtKB-EC"/>
</dbReference>
<dbReference type="Pfam" id="PF14815">
    <property type="entry name" value="NUDIX_4"/>
    <property type="match status" value="1"/>
</dbReference>
<evidence type="ECO:0000256" key="22">
    <source>
        <dbReference type="SAM" id="Phobius"/>
    </source>
</evidence>
<dbReference type="GO" id="GO:0006952">
    <property type="term" value="P:defense response"/>
    <property type="evidence" value="ECO:0007669"/>
    <property type="project" value="UniProtKB-KW"/>
</dbReference>
<evidence type="ECO:0000256" key="2">
    <source>
        <dbReference type="ARBA" id="ARBA00001966"/>
    </source>
</evidence>
<dbReference type="CDD" id="cd00056">
    <property type="entry name" value="ENDO3c"/>
    <property type="match status" value="1"/>
</dbReference>
<keyword evidence="8" id="KW-0004">4Fe-4S</keyword>
<evidence type="ECO:0000256" key="3">
    <source>
        <dbReference type="ARBA" id="ARBA00004141"/>
    </source>
</evidence>
<keyword evidence="15" id="KW-0408">Iron</keyword>
<comment type="cofactor">
    <cofactor evidence="2">
        <name>[4Fe-4S] cluster</name>
        <dbReference type="ChEBI" id="CHEBI:49883"/>
    </cofactor>
</comment>
<dbReference type="GO" id="GO:0006284">
    <property type="term" value="P:base-excision repair"/>
    <property type="evidence" value="ECO:0007669"/>
    <property type="project" value="InterPro"/>
</dbReference>
<dbReference type="SMART" id="SM00478">
    <property type="entry name" value="ENDO3c"/>
    <property type="match status" value="1"/>
</dbReference>
<evidence type="ECO:0000256" key="18">
    <source>
        <dbReference type="ARBA" id="ARBA00023204"/>
    </source>
</evidence>
<keyword evidence="16" id="KW-0411">Iron-sulfur</keyword>
<feature type="region of interest" description="Disordered" evidence="21">
    <location>
        <begin position="540"/>
        <end position="570"/>
    </location>
</feature>
<dbReference type="InterPro" id="IPR011257">
    <property type="entry name" value="DNA_glycosylase"/>
</dbReference>
<evidence type="ECO:0000256" key="12">
    <source>
        <dbReference type="ARBA" id="ARBA00022801"/>
    </source>
</evidence>
<evidence type="ECO:0000256" key="8">
    <source>
        <dbReference type="ARBA" id="ARBA00022485"/>
    </source>
</evidence>
<dbReference type="Gene3D" id="1.10.1670.10">
    <property type="entry name" value="Helix-hairpin-Helix base-excision DNA repair enzymes (C-terminal)"/>
    <property type="match status" value="1"/>
</dbReference>
<comment type="similarity">
    <text evidence="5">Belongs to the Nth/MutY family.</text>
</comment>
<evidence type="ECO:0000256" key="10">
    <source>
        <dbReference type="ARBA" id="ARBA00022723"/>
    </source>
</evidence>
<dbReference type="InterPro" id="IPR023170">
    <property type="entry name" value="HhH_base_excis_C"/>
</dbReference>
<dbReference type="GO" id="GO:0046872">
    <property type="term" value="F:metal ion binding"/>
    <property type="evidence" value="ECO:0007669"/>
    <property type="project" value="UniProtKB-KW"/>
</dbReference>
<dbReference type="GO" id="GO:0051539">
    <property type="term" value="F:4 iron, 4 sulfur cluster binding"/>
    <property type="evidence" value="ECO:0007669"/>
    <property type="project" value="UniProtKB-KW"/>
</dbReference>
<dbReference type="InterPro" id="IPR044298">
    <property type="entry name" value="MIG/MutY"/>
</dbReference>
<dbReference type="InterPro" id="IPR029119">
    <property type="entry name" value="MutY_C"/>
</dbReference>
<gene>
    <name evidence="24" type="ORF">VITISV_015579</name>
</gene>
<accession>A5ATF5</accession>
<evidence type="ECO:0000256" key="16">
    <source>
        <dbReference type="ARBA" id="ARBA00023014"/>
    </source>
</evidence>
<evidence type="ECO:0000256" key="9">
    <source>
        <dbReference type="ARBA" id="ARBA00022692"/>
    </source>
</evidence>
<keyword evidence="19" id="KW-0568">Pathogenesis-related protein</keyword>
<dbReference type="PANTHER" id="PTHR42944">
    <property type="entry name" value="ADENINE DNA GLYCOSYLASE"/>
    <property type="match status" value="1"/>
</dbReference>
<evidence type="ECO:0000256" key="11">
    <source>
        <dbReference type="ARBA" id="ARBA00022763"/>
    </source>
</evidence>
<reference evidence="24" key="1">
    <citation type="journal article" date="2007" name="PLoS ONE">
        <title>The first genome sequence of an elite grapevine cultivar (Pinot noir Vitis vinifera L.): coping with a highly heterozygous genome.</title>
        <authorList>
            <person name="Velasco R."/>
            <person name="Zharkikh A."/>
            <person name="Troggio M."/>
            <person name="Cartwright D.A."/>
            <person name="Cestaro A."/>
            <person name="Pruss D."/>
            <person name="Pindo M."/>
            <person name="FitzGerald L.M."/>
            <person name="Vezzulli S."/>
            <person name="Reid J."/>
            <person name="Malacarne G."/>
            <person name="Iliev D."/>
            <person name="Coppola G."/>
            <person name="Wardell B."/>
            <person name="Micheletti D."/>
            <person name="Macalma T."/>
            <person name="Facci M."/>
            <person name="Mitchell J.T."/>
            <person name="Perazzolli M."/>
            <person name="Eldredge G."/>
            <person name="Gatto P."/>
            <person name="Oyzerski R."/>
            <person name="Moretto M."/>
            <person name="Gutin N."/>
            <person name="Stefanini M."/>
            <person name="Chen Y."/>
            <person name="Segala C."/>
            <person name="Davenport C."/>
            <person name="Dematte L."/>
            <person name="Mraz A."/>
            <person name="Battilana J."/>
            <person name="Stormo K."/>
            <person name="Costa F."/>
            <person name="Tao Q."/>
            <person name="Si-Ammour A."/>
            <person name="Harkins T."/>
            <person name="Lackey A."/>
            <person name="Perbost C."/>
            <person name="Taillon B."/>
            <person name="Stella A."/>
            <person name="Solovyev V."/>
            <person name="Fawcett J.A."/>
            <person name="Sterck L."/>
            <person name="Vandepoele K."/>
            <person name="Grando S.M."/>
            <person name="Toppo S."/>
            <person name="Moser C."/>
            <person name="Lanchbury J."/>
            <person name="Bogden R."/>
            <person name="Skolnick M."/>
            <person name="Sgaramella V."/>
            <person name="Bhatnagar S.K."/>
            <person name="Fontana P."/>
            <person name="Gutin A."/>
            <person name="Van de Peer Y."/>
            <person name="Salamini F."/>
            <person name="Viola R."/>
        </authorList>
    </citation>
    <scope>NUCLEOTIDE SEQUENCE</scope>
</reference>
<keyword evidence="13" id="KW-0611">Plant defense</keyword>
<dbReference type="SUPFAM" id="SSF55811">
    <property type="entry name" value="Nudix"/>
    <property type="match status" value="1"/>
</dbReference>
<keyword evidence="18" id="KW-0234">DNA repair</keyword>
<keyword evidence="14 22" id="KW-1133">Transmembrane helix</keyword>
<evidence type="ECO:0000256" key="21">
    <source>
        <dbReference type="SAM" id="MobiDB-lite"/>
    </source>
</evidence>
<feature type="transmembrane region" description="Helical" evidence="22">
    <location>
        <begin position="15"/>
        <end position="34"/>
    </location>
</feature>
<comment type="catalytic activity">
    <reaction evidence="1">
        <text>Hydrolyzes free adenine bases from 7,8-dihydro-8-oxoguanine:adenine mismatched double-stranded DNA, leaving an apurinic site.</text>
        <dbReference type="EC" id="3.2.2.31"/>
    </reaction>
</comment>
<proteinExistence type="inferred from homology"/>
<feature type="transmembrane region" description="Helical" evidence="22">
    <location>
        <begin position="142"/>
        <end position="163"/>
    </location>
</feature>
<evidence type="ECO:0000256" key="5">
    <source>
        <dbReference type="ARBA" id="ARBA00008343"/>
    </source>
</evidence>
<sequence length="1031" mass="116882">MSGGGAEEETTLEYTPTWVVAVVCTVIVAISLAVERFLHFLGKASAVFEEEEPESSVPGFAEELMLLGFISLLLTVFQNLITKFCVPKHVVSHLLPCKLPEEKHATQSLSHWALGRHLLSSAPSSCSNEKVPFLSLEALHHLHIFIFVLAIVHVTFCVLTIIFGGAKIHQWKLWEDSIAKDNYDTEEVLKKKITHVHDHAFIKDRFLGIGKNSAVMSWVAGFPCLRFNTRCDRSFTSKDSKKKGKEAFIFQAILCICDEIRLLDLTTRIHYGKTASLIFTNTWYVPLKDDFKKVVGISWYLWIFVVVFLLLNVDGWHTYFWIAFIPFILLLAVGAKLEHVISQLAHEVAEKHAAIEGELVVQPSDDHFWFHRPRIVLFLIHIILFQNSFEMAFFFWILFTYGFDSCIMGKVQYIIPRLVIGVIIQVLCSYSTLPLYAIVTQMGTHFKKAIFDEHVQAGLVGWAQKARKKTTTGNANRGPTIQLGRVVRSENAKEEITLTGAAEENNVASGRWVHWFESHLRREKYLQSQATPPLLALQHSSISPSMDDEVEARNGSRDNKEKRKRKQRTTSEIEVMDIEDFGRDETLKIRASLLGWYDLNKRNLPWRTPTTTTTHEDEDDADAHEDLDNRAYAVWVSEVMLQQTRVETVIDYYNRWMQKWPTLHHLSLASLEEVNEMWAGLGYYRRARCLLEGAKMISEGKCGFPRTTSALREVPGIGNYTAGAIASIAFKEAVPVVDGNVVRVIARLKAISSNPKHSATIKNIWRLAGQLVDPCKPGDFNQALMELGATICTPLKPICSACPVSDQCSVLSMSESHRSILVTDYPVKVVKAKKRHDFSAVSVVKILEEQDISKGSQYNSRFLLVKRPNEGLLAGLWEFPSVLLDGEADGATRRKRIDRFLKSFKLDTKKNCRIVSREDVGECVHVFTHIHLTMYVELLVLHLKGLGLLINSHSQICMSVYVSLYPGGMKISYENEDKETMTWRWIDSEALSSMGLTSGVRKVYNMIQKKVALEPHPCQNKKNNSKKLKDS</sequence>
<dbReference type="EMBL" id="AM434887">
    <property type="protein sequence ID" value="CAN71629.1"/>
    <property type="molecule type" value="Genomic_DNA"/>
</dbReference>
<dbReference type="Gene3D" id="3.90.79.10">
    <property type="entry name" value="Nucleoside Triphosphate Pyrophosphohydrolase"/>
    <property type="match status" value="1"/>
</dbReference>
<dbReference type="Pfam" id="PF00730">
    <property type="entry name" value="HhH-GPD"/>
    <property type="match status" value="1"/>
</dbReference>
<name>A5ATF5_VITVI</name>
<dbReference type="FunFam" id="1.10.340.30:FF:000011">
    <property type="entry name" value="Adenine DNA glycosylase"/>
    <property type="match status" value="1"/>
</dbReference>
<feature type="transmembrane region" description="Helical" evidence="22">
    <location>
        <begin position="375"/>
        <end position="398"/>
    </location>
</feature>
<evidence type="ECO:0000256" key="13">
    <source>
        <dbReference type="ARBA" id="ARBA00022821"/>
    </source>
</evidence>
<dbReference type="PANTHER" id="PTHR42944:SF1">
    <property type="entry name" value="ADENINE DNA GLYCOSYLASE"/>
    <property type="match status" value="1"/>
</dbReference>
<feature type="transmembrane region" description="Helical" evidence="22">
    <location>
        <begin position="319"/>
        <end position="337"/>
    </location>
</feature>
<organism evidence="24">
    <name type="scientific">Vitis vinifera</name>
    <name type="common">Grape</name>
    <dbReference type="NCBI Taxonomy" id="29760"/>
    <lineage>
        <taxon>Eukaryota</taxon>
        <taxon>Viridiplantae</taxon>
        <taxon>Streptophyta</taxon>
        <taxon>Embryophyta</taxon>
        <taxon>Tracheophyta</taxon>
        <taxon>Spermatophyta</taxon>
        <taxon>Magnoliopsida</taxon>
        <taxon>eudicotyledons</taxon>
        <taxon>Gunneridae</taxon>
        <taxon>Pentapetalae</taxon>
        <taxon>rosids</taxon>
        <taxon>Vitales</taxon>
        <taxon>Vitaceae</taxon>
        <taxon>Viteae</taxon>
        <taxon>Vitis</taxon>
    </lineage>
</organism>
<feature type="transmembrane region" description="Helical" evidence="22">
    <location>
        <begin position="418"/>
        <end position="439"/>
    </location>
</feature>
<dbReference type="Gene3D" id="1.10.340.30">
    <property type="entry name" value="Hypothetical protein, domain 2"/>
    <property type="match status" value="1"/>
</dbReference>
<keyword evidence="10" id="KW-0479">Metal-binding</keyword>
<evidence type="ECO:0000256" key="17">
    <source>
        <dbReference type="ARBA" id="ARBA00023136"/>
    </source>
</evidence>
<evidence type="ECO:0000256" key="20">
    <source>
        <dbReference type="ARBA" id="ARBA00023295"/>
    </source>
</evidence>
<evidence type="ECO:0000256" key="4">
    <source>
        <dbReference type="ARBA" id="ARBA00006574"/>
    </source>
</evidence>
<dbReference type="CDD" id="cd03431">
    <property type="entry name" value="NUDIX_DNA_Glycosylase_C-MutY"/>
    <property type="match status" value="1"/>
</dbReference>
<keyword evidence="17 22" id="KW-0472">Membrane</keyword>
<evidence type="ECO:0000256" key="6">
    <source>
        <dbReference type="ARBA" id="ARBA00012045"/>
    </source>
</evidence>
<evidence type="ECO:0000313" key="24">
    <source>
        <dbReference type="EMBL" id="CAN71629.1"/>
    </source>
</evidence>
<comment type="subcellular location">
    <subcellularLocation>
        <location evidence="3">Membrane</location>
        <topology evidence="3">Multi-pass membrane protein</topology>
    </subcellularLocation>
</comment>
<evidence type="ECO:0000259" key="23">
    <source>
        <dbReference type="SMART" id="SM00478"/>
    </source>
</evidence>
<feature type="domain" description="HhH-GPD" evidence="23">
    <location>
        <begin position="640"/>
        <end position="790"/>
    </location>
</feature>
<dbReference type="FunFam" id="1.10.1670.10:FF:000002">
    <property type="entry name" value="Adenine DNA glycosylase"/>
    <property type="match status" value="1"/>
</dbReference>
<keyword evidence="11" id="KW-0227">DNA damage</keyword>
<dbReference type="InterPro" id="IPR003265">
    <property type="entry name" value="HhH-GPD_domain"/>
</dbReference>
<dbReference type="ExpressionAtlas" id="A5ATF5">
    <property type="expression patterns" value="baseline and differential"/>
</dbReference>